<gene>
    <name evidence="2" type="ORF">EV420DRAFT_1751524</name>
</gene>
<name>A0AA39JMQ0_ARMTA</name>
<dbReference type="RefSeq" id="XP_060325501.1">
    <property type="nucleotide sequence ID" value="XM_060480371.1"/>
</dbReference>
<comment type="caution">
    <text evidence="2">The sequence shown here is derived from an EMBL/GenBank/DDBJ whole genome shotgun (WGS) entry which is preliminary data.</text>
</comment>
<feature type="region of interest" description="Disordered" evidence="1">
    <location>
        <begin position="283"/>
        <end position="309"/>
    </location>
</feature>
<evidence type="ECO:0000256" key="1">
    <source>
        <dbReference type="SAM" id="MobiDB-lite"/>
    </source>
</evidence>
<accession>A0AA39JMQ0</accession>
<evidence type="ECO:0000313" key="2">
    <source>
        <dbReference type="EMBL" id="KAK0445597.1"/>
    </source>
</evidence>
<reference evidence="2" key="1">
    <citation type="submission" date="2023-06" db="EMBL/GenBank/DDBJ databases">
        <authorList>
            <consortium name="Lawrence Berkeley National Laboratory"/>
            <person name="Ahrendt S."/>
            <person name="Sahu N."/>
            <person name="Indic B."/>
            <person name="Wong-Bajracharya J."/>
            <person name="Merenyi Z."/>
            <person name="Ke H.-M."/>
            <person name="Monk M."/>
            <person name="Kocsube S."/>
            <person name="Drula E."/>
            <person name="Lipzen A."/>
            <person name="Balint B."/>
            <person name="Henrissat B."/>
            <person name="Andreopoulos B."/>
            <person name="Martin F.M."/>
            <person name="Harder C.B."/>
            <person name="Rigling D."/>
            <person name="Ford K.L."/>
            <person name="Foster G.D."/>
            <person name="Pangilinan J."/>
            <person name="Papanicolaou A."/>
            <person name="Barry K."/>
            <person name="LaButti K."/>
            <person name="Viragh M."/>
            <person name="Koriabine M."/>
            <person name="Yan M."/>
            <person name="Riley R."/>
            <person name="Champramary S."/>
            <person name="Plett K.L."/>
            <person name="Tsai I.J."/>
            <person name="Slot J."/>
            <person name="Sipos G."/>
            <person name="Plett J."/>
            <person name="Nagy L.G."/>
            <person name="Grigoriev I.V."/>
        </authorList>
    </citation>
    <scope>NUCLEOTIDE SEQUENCE</scope>
    <source>
        <strain evidence="2">CCBAS 213</strain>
    </source>
</reference>
<dbReference type="EMBL" id="JAUEPS010000049">
    <property type="protein sequence ID" value="KAK0445597.1"/>
    <property type="molecule type" value="Genomic_DNA"/>
</dbReference>
<sequence>MATLRNLIEKIKIRMIHQESFCLCACYRSGWYYLGPKTEVGDVNDVSPAGTSGRKGRVTYMPMEQPWSAVPDCQATARTASILSGDRSSVRSGVHWGSLIDSKSHDGQVNGIGFSWIKGTGWDDGTDVLLELIPLRNEPTMINVRRKDGESRIPMPFKSRVTISQLFSHRTPFKEITTRMLREESVTPSGADFSIAAMLLNADGMQARSRQTRYDSAAKRRLVNEPKVPNHPLLANFFVHDPGRHLGPQKLPPNFVRQKSQNRTSNMQLLWLKVRYSDKVASGLPGPGPHGTGRLNLLYPRTSPSSTED</sequence>
<evidence type="ECO:0000313" key="3">
    <source>
        <dbReference type="Proteomes" id="UP001175211"/>
    </source>
</evidence>
<keyword evidence="3" id="KW-1185">Reference proteome</keyword>
<dbReference type="GeneID" id="85363919"/>
<proteinExistence type="predicted"/>
<protein>
    <submittedName>
        <fullName evidence="2">Uncharacterized protein</fullName>
    </submittedName>
</protein>
<organism evidence="2 3">
    <name type="scientific">Armillaria tabescens</name>
    <name type="common">Ringless honey mushroom</name>
    <name type="synonym">Agaricus tabescens</name>
    <dbReference type="NCBI Taxonomy" id="1929756"/>
    <lineage>
        <taxon>Eukaryota</taxon>
        <taxon>Fungi</taxon>
        <taxon>Dikarya</taxon>
        <taxon>Basidiomycota</taxon>
        <taxon>Agaricomycotina</taxon>
        <taxon>Agaricomycetes</taxon>
        <taxon>Agaricomycetidae</taxon>
        <taxon>Agaricales</taxon>
        <taxon>Marasmiineae</taxon>
        <taxon>Physalacriaceae</taxon>
        <taxon>Desarmillaria</taxon>
    </lineage>
</organism>
<dbReference type="AlphaFoldDB" id="A0AA39JMQ0"/>
<dbReference type="Proteomes" id="UP001175211">
    <property type="component" value="Unassembled WGS sequence"/>
</dbReference>